<gene>
    <name evidence="4" type="ORF">QOR41_14930</name>
</gene>
<evidence type="ECO:0000256" key="2">
    <source>
        <dbReference type="ARBA" id="ARBA00022448"/>
    </source>
</evidence>
<geneLocation type="plasmid" evidence="4">
    <name>unnamed1</name>
</geneLocation>
<comment type="caution">
    <text evidence="4">The sequence shown here is derived from an EMBL/GenBank/DDBJ whole genome shotgun (WGS) entry which is preliminary data.</text>
</comment>
<dbReference type="RefSeq" id="WP_165492625.1">
    <property type="nucleotide sequence ID" value="NZ_JABERE010000021.1"/>
</dbReference>
<dbReference type="GO" id="GO:0016020">
    <property type="term" value="C:membrane"/>
    <property type="evidence" value="ECO:0007669"/>
    <property type="project" value="InterPro"/>
</dbReference>
<keyword evidence="2" id="KW-0813">Transport</keyword>
<dbReference type="Proteomes" id="UP001241935">
    <property type="component" value="Unassembled WGS sequence"/>
</dbReference>
<dbReference type="EMBL" id="JASKNE010000005">
    <property type="protein sequence ID" value="MDK1685081.1"/>
    <property type="molecule type" value="Genomic_DNA"/>
</dbReference>
<dbReference type="Gene3D" id="2.40.160.10">
    <property type="entry name" value="Porin"/>
    <property type="match status" value="1"/>
</dbReference>
<reference evidence="4" key="1">
    <citation type="submission" date="2023-04" db="EMBL/GenBank/DDBJ databases">
        <title>The environmental microbiomes in feedlot watering bowls are a reservoir of florfenicol resistance for bovine respiratory disease pathogens.</title>
        <authorList>
            <person name="Kos D.W."/>
            <person name="Ruzzini A.C."/>
            <person name="Schreiner B."/>
            <person name="Jelinski M.D."/>
        </authorList>
    </citation>
    <scope>NUCLEOTIDE SEQUENCE</scope>
    <source>
        <strain evidence="4">WB3</strain>
        <plasmid evidence="4">unnamed1</plasmid>
    </source>
</reference>
<evidence type="ECO:0000256" key="1">
    <source>
        <dbReference type="ARBA" id="ARBA00009075"/>
    </source>
</evidence>
<evidence type="ECO:0000256" key="3">
    <source>
        <dbReference type="ARBA" id="ARBA00022729"/>
    </source>
</evidence>
<keyword evidence="3" id="KW-0732">Signal</keyword>
<protein>
    <submittedName>
        <fullName evidence="4">OprD family outer membrane porin</fullName>
    </submittedName>
</protein>
<accession>A0AAW6UV73</accession>
<dbReference type="AlphaFoldDB" id="A0AAW6UV73"/>
<organism evidence="4 5">
    <name type="scientific">Acinetobacter terrestris</name>
    <dbReference type="NCBI Taxonomy" id="2529843"/>
    <lineage>
        <taxon>Bacteria</taxon>
        <taxon>Pseudomonadati</taxon>
        <taxon>Pseudomonadota</taxon>
        <taxon>Gammaproteobacteria</taxon>
        <taxon>Moraxellales</taxon>
        <taxon>Moraxellaceae</taxon>
        <taxon>Acinetobacter</taxon>
        <taxon>Acinetobacter Taxon 24</taxon>
    </lineage>
</organism>
<keyword evidence="4" id="KW-0614">Plasmid</keyword>
<proteinExistence type="inferred from homology"/>
<dbReference type="InterPro" id="IPR005318">
    <property type="entry name" value="OM_porin_bac"/>
</dbReference>
<dbReference type="Pfam" id="PF03573">
    <property type="entry name" value="OprD"/>
    <property type="match status" value="1"/>
</dbReference>
<comment type="similarity">
    <text evidence="1">Belongs to the outer membrane porin (Opr) (TC 1.B.25) family.</text>
</comment>
<name>A0AAW6UV73_9GAMM</name>
<evidence type="ECO:0000313" key="4">
    <source>
        <dbReference type="EMBL" id="MDK1685081.1"/>
    </source>
</evidence>
<sequence>MYSIGLGFQTVDGNYDFSLITGIPARYFIDWTQGLFNKQDEDSYYLNMKYKLDAVVAGLDIGYRYIYGENFKTAGKDNREIKRDIVLNYTVQ</sequence>
<dbReference type="InterPro" id="IPR023614">
    <property type="entry name" value="Porin_dom_sf"/>
</dbReference>
<evidence type="ECO:0000313" key="5">
    <source>
        <dbReference type="Proteomes" id="UP001241935"/>
    </source>
</evidence>